<dbReference type="EMBL" id="NAJL01000024">
    <property type="protein sequence ID" value="TKA27182.1"/>
    <property type="molecule type" value="Genomic_DNA"/>
</dbReference>
<feature type="compositionally biased region" description="Polar residues" evidence="1">
    <location>
        <begin position="433"/>
        <end position="456"/>
    </location>
</feature>
<name>A0A4U0TYL0_9PEZI</name>
<dbReference type="GO" id="GO:0005634">
    <property type="term" value="C:nucleus"/>
    <property type="evidence" value="ECO:0007669"/>
    <property type="project" value="TreeGrafter"/>
</dbReference>
<sequence length="536" mass="60494">MGHYTTSPQRVQLTSPAAPAFNAFRDHCSSKRTYTKLHLLDQLRAIHPNDHVTIVSPHSVQLLEWSKNGHAKCTLDRTDDQYVSLRMYIGTSTRLEGGDGTLDEDISFGLYTLEWEGETFAFYSIEWPEDGCLEHFYYILTPKAQNVDGQSPSADRLIKACGKWTRDLHEEIYVFDAGRWIKNKSLWTSVQHASWDDVILDPAMKQTLIRDVQGFFNSRQVYEEYSVPWKRGIIMHGTPGCGKTISIKALMNSLQAKSVASLYVKSFDSSNGSQYSIRSIFSMARNMAPCLLVFEDLDSLVKDELRSYFLNEVDGLEDNNGILMIGSTNHLERLDPGISKRPSRFDRKYHYKLPGDRERVHYAQYWQRKLEKNGKIDFDDGICDVVAKLTEGFSFAYMKELFVQALLAIVGGRSDDDEDDEEEGATAVEKAAQATQVVSDSSRLARNGESTGSTKTTKVEGEIREAGEDNKAAVASAKRSVPEVEVPEHLRSNPFLQVLRKQVLALVRDMNNTEATKTELGGKVKVVDEELAYYSD</sequence>
<dbReference type="InterPro" id="IPR003959">
    <property type="entry name" value="ATPase_AAA_core"/>
</dbReference>
<dbReference type="OrthoDB" id="2115716at2759"/>
<comment type="caution">
    <text evidence="3">The sequence shown here is derived from an EMBL/GenBank/DDBJ whole genome shotgun (WGS) entry which is preliminary data.</text>
</comment>
<evidence type="ECO:0000313" key="3">
    <source>
        <dbReference type="EMBL" id="TKA27182.1"/>
    </source>
</evidence>
<dbReference type="InterPro" id="IPR050168">
    <property type="entry name" value="AAA_ATPase_domain"/>
</dbReference>
<evidence type="ECO:0000313" key="4">
    <source>
        <dbReference type="Proteomes" id="UP000308549"/>
    </source>
</evidence>
<dbReference type="PANTHER" id="PTHR23077:SF132">
    <property type="entry name" value="ATP-DEPENDENT ZN PROTEASE"/>
    <property type="match status" value="1"/>
</dbReference>
<proteinExistence type="predicted"/>
<dbReference type="GO" id="GO:1990275">
    <property type="term" value="F:preribosome binding"/>
    <property type="evidence" value="ECO:0007669"/>
    <property type="project" value="TreeGrafter"/>
</dbReference>
<accession>A0A4U0TYL0</accession>
<dbReference type="GO" id="GO:0016887">
    <property type="term" value="F:ATP hydrolysis activity"/>
    <property type="evidence" value="ECO:0007669"/>
    <property type="project" value="InterPro"/>
</dbReference>
<organism evidence="3 4">
    <name type="scientific">Salinomyces thailandicus</name>
    <dbReference type="NCBI Taxonomy" id="706561"/>
    <lineage>
        <taxon>Eukaryota</taxon>
        <taxon>Fungi</taxon>
        <taxon>Dikarya</taxon>
        <taxon>Ascomycota</taxon>
        <taxon>Pezizomycotina</taxon>
        <taxon>Dothideomycetes</taxon>
        <taxon>Dothideomycetidae</taxon>
        <taxon>Mycosphaerellales</taxon>
        <taxon>Teratosphaeriaceae</taxon>
        <taxon>Salinomyces</taxon>
    </lineage>
</organism>
<dbReference type="SMART" id="SM00382">
    <property type="entry name" value="AAA"/>
    <property type="match status" value="1"/>
</dbReference>
<dbReference type="CDD" id="cd19481">
    <property type="entry name" value="RecA-like_protease"/>
    <property type="match status" value="1"/>
</dbReference>
<dbReference type="Pfam" id="PF00004">
    <property type="entry name" value="AAA"/>
    <property type="match status" value="1"/>
</dbReference>
<dbReference type="PANTHER" id="PTHR23077">
    <property type="entry name" value="AAA-FAMILY ATPASE"/>
    <property type="match status" value="1"/>
</dbReference>
<evidence type="ECO:0000259" key="2">
    <source>
        <dbReference type="SMART" id="SM00382"/>
    </source>
</evidence>
<dbReference type="InterPro" id="IPR003593">
    <property type="entry name" value="AAA+_ATPase"/>
</dbReference>
<dbReference type="Proteomes" id="UP000308549">
    <property type="component" value="Unassembled WGS sequence"/>
</dbReference>
<feature type="region of interest" description="Disordered" evidence="1">
    <location>
        <begin position="414"/>
        <end position="460"/>
    </location>
</feature>
<dbReference type="GO" id="GO:0005524">
    <property type="term" value="F:ATP binding"/>
    <property type="evidence" value="ECO:0007669"/>
    <property type="project" value="InterPro"/>
</dbReference>
<dbReference type="SUPFAM" id="SSF52540">
    <property type="entry name" value="P-loop containing nucleoside triphosphate hydrolases"/>
    <property type="match status" value="1"/>
</dbReference>
<dbReference type="Gene3D" id="1.10.8.60">
    <property type="match status" value="1"/>
</dbReference>
<feature type="domain" description="AAA+ ATPase" evidence="2">
    <location>
        <begin position="229"/>
        <end position="355"/>
    </location>
</feature>
<evidence type="ECO:0000256" key="1">
    <source>
        <dbReference type="SAM" id="MobiDB-lite"/>
    </source>
</evidence>
<gene>
    <name evidence="3" type="ORF">B0A50_04519</name>
</gene>
<dbReference type="Gene3D" id="3.40.50.300">
    <property type="entry name" value="P-loop containing nucleotide triphosphate hydrolases"/>
    <property type="match status" value="1"/>
</dbReference>
<feature type="compositionally biased region" description="Acidic residues" evidence="1">
    <location>
        <begin position="415"/>
        <end position="424"/>
    </location>
</feature>
<reference evidence="3 4" key="1">
    <citation type="submission" date="2017-03" db="EMBL/GenBank/DDBJ databases">
        <title>Genomes of endolithic fungi from Antarctica.</title>
        <authorList>
            <person name="Coleine C."/>
            <person name="Masonjones S."/>
            <person name="Stajich J.E."/>
        </authorList>
    </citation>
    <scope>NUCLEOTIDE SEQUENCE [LARGE SCALE GENOMIC DNA]</scope>
    <source>
        <strain evidence="3 4">CCFEE 6315</strain>
    </source>
</reference>
<protein>
    <recommendedName>
        <fullName evidence="2">AAA+ ATPase domain-containing protein</fullName>
    </recommendedName>
</protein>
<dbReference type="GO" id="GO:0003723">
    <property type="term" value="F:RNA binding"/>
    <property type="evidence" value="ECO:0007669"/>
    <property type="project" value="TreeGrafter"/>
</dbReference>
<dbReference type="GO" id="GO:0042254">
    <property type="term" value="P:ribosome biogenesis"/>
    <property type="evidence" value="ECO:0007669"/>
    <property type="project" value="TreeGrafter"/>
</dbReference>
<dbReference type="AlphaFoldDB" id="A0A4U0TYL0"/>
<dbReference type="InterPro" id="IPR027417">
    <property type="entry name" value="P-loop_NTPase"/>
</dbReference>
<keyword evidence="4" id="KW-1185">Reference proteome</keyword>